<feature type="transmembrane region" description="Helical" evidence="1">
    <location>
        <begin position="7"/>
        <end position="26"/>
    </location>
</feature>
<dbReference type="Proteomes" id="UP001151071">
    <property type="component" value="Unassembled WGS sequence"/>
</dbReference>
<keyword evidence="3" id="KW-1185">Reference proteome</keyword>
<sequence length="175" mass="20148">MQLRKRAIGLSLLATLTLLFGGWFLYQKMEVEEPLRTQIGQMQSAELTHLDVNKDRIEIKLQVTRPDLFPQEYRRLLQETAALAGGKTVEVGVDNRSQDLEQIWMDGLFSFTEAVDLHQYSRIPQMLTEWKTAHRLDEASALMDDRNVYVYMKKGKDDFYAIVPRSAGNEVTTHG</sequence>
<keyword evidence="1" id="KW-0812">Transmembrane</keyword>
<dbReference type="RefSeq" id="WP_271139226.1">
    <property type="nucleotide sequence ID" value="NZ_JAPYYP010000001.1"/>
</dbReference>
<name>A0A9X3Z1K6_9BACL</name>
<dbReference type="AlphaFoldDB" id="A0A9X3Z1K6"/>
<proteinExistence type="predicted"/>
<dbReference type="EMBL" id="JAPYYP010000001">
    <property type="protein sequence ID" value="MDA5106816.1"/>
    <property type="molecule type" value="Genomic_DNA"/>
</dbReference>
<evidence type="ECO:0000256" key="1">
    <source>
        <dbReference type="SAM" id="Phobius"/>
    </source>
</evidence>
<gene>
    <name evidence="2" type="ORF">O3V59_00430</name>
</gene>
<accession>A0A9X3Z1K6</accession>
<comment type="caution">
    <text evidence="2">The sequence shown here is derived from an EMBL/GenBank/DDBJ whole genome shotgun (WGS) entry which is preliminary data.</text>
</comment>
<keyword evidence="1" id="KW-0472">Membrane</keyword>
<evidence type="ECO:0000313" key="2">
    <source>
        <dbReference type="EMBL" id="MDA5106816.1"/>
    </source>
</evidence>
<protein>
    <submittedName>
        <fullName evidence="2">Uncharacterized protein</fullName>
    </submittedName>
</protein>
<keyword evidence="1" id="KW-1133">Transmembrane helix</keyword>
<evidence type="ECO:0000313" key="3">
    <source>
        <dbReference type="Proteomes" id="UP001151071"/>
    </source>
</evidence>
<reference evidence="2" key="1">
    <citation type="submission" date="2022-12" db="EMBL/GenBank/DDBJ databases">
        <title>Draft genome sequence of the thermophilic strain Brevibacillus thermoruber HT42, isolated from Los Humeros, Puebla, Mexico, with biotechnological potential.</title>
        <authorList>
            <person name="Lara Sanchez J."/>
            <person name="Solis Palacios R."/>
            <person name="Bustos Baena A.S."/>
            <person name="Ruz Baez A.E."/>
            <person name="Espinosa Luna G."/>
            <person name="Oliart Ros R.M."/>
        </authorList>
    </citation>
    <scope>NUCLEOTIDE SEQUENCE</scope>
    <source>
        <strain evidence="2">HT42</strain>
    </source>
</reference>
<organism evidence="2 3">
    <name type="scientific">Brevibacillus thermoruber</name>
    <dbReference type="NCBI Taxonomy" id="33942"/>
    <lineage>
        <taxon>Bacteria</taxon>
        <taxon>Bacillati</taxon>
        <taxon>Bacillota</taxon>
        <taxon>Bacilli</taxon>
        <taxon>Bacillales</taxon>
        <taxon>Paenibacillaceae</taxon>
        <taxon>Brevibacillus</taxon>
    </lineage>
</organism>